<dbReference type="Pfam" id="PF00651">
    <property type="entry name" value="BTB"/>
    <property type="match status" value="1"/>
</dbReference>
<gene>
    <name evidence="2" type="ORF">HNY73_018553</name>
</gene>
<dbReference type="PANTHER" id="PTHR24413">
    <property type="entry name" value="SPECKLE-TYPE POZ PROTEIN"/>
    <property type="match status" value="1"/>
</dbReference>
<dbReference type="Gene3D" id="2.60.210.10">
    <property type="entry name" value="Apoptosis, Tumor Necrosis Factor Receptor Associated Protein 2, Chain A"/>
    <property type="match status" value="2"/>
</dbReference>
<dbReference type="Proteomes" id="UP000807504">
    <property type="component" value="Unassembled WGS sequence"/>
</dbReference>
<dbReference type="InterPro" id="IPR011333">
    <property type="entry name" value="SKP1/BTB/POZ_sf"/>
</dbReference>
<dbReference type="SUPFAM" id="SSF54695">
    <property type="entry name" value="POZ domain"/>
    <property type="match status" value="1"/>
</dbReference>
<evidence type="ECO:0000313" key="3">
    <source>
        <dbReference type="Proteomes" id="UP000807504"/>
    </source>
</evidence>
<dbReference type="EMBL" id="JABXBU010002228">
    <property type="protein sequence ID" value="KAF8771099.1"/>
    <property type="molecule type" value="Genomic_DNA"/>
</dbReference>
<protein>
    <submittedName>
        <fullName evidence="2">Speckle-type POZ protein-like B like protein</fullName>
    </submittedName>
</protein>
<dbReference type="CDD" id="cd18186">
    <property type="entry name" value="BTB_POZ_ZBTB_KLHL-like"/>
    <property type="match status" value="1"/>
</dbReference>
<evidence type="ECO:0000259" key="1">
    <source>
        <dbReference type="PROSITE" id="PS50097"/>
    </source>
</evidence>
<feature type="domain" description="BTB" evidence="1">
    <location>
        <begin position="359"/>
        <end position="426"/>
    </location>
</feature>
<dbReference type="InterPro" id="IPR000210">
    <property type="entry name" value="BTB/POZ_dom"/>
</dbReference>
<accession>A0A8T0EE62</accession>
<dbReference type="PROSITE" id="PS50097">
    <property type="entry name" value="BTB"/>
    <property type="match status" value="1"/>
</dbReference>
<reference evidence="2" key="1">
    <citation type="journal article" date="2020" name="bioRxiv">
        <title>Chromosome-level reference genome of the European wasp spider Argiope bruennichi: a resource for studies on range expansion and evolutionary adaptation.</title>
        <authorList>
            <person name="Sheffer M.M."/>
            <person name="Hoppe A."/>
            <person name="Krehenwinkel H."/>
            <person name="Uhl G."/>
            <person name="Kuss A.W."/>
            <person name="Jensen L."/>
            <person name="Jensen C."/>
            <person name="Gillespie R.G."/>
            <person name="Hoff K.J."/>
            <person name="Prost S."/>
        </authorList>
    </citation>
    <scope>NUCLEOTIDE SEQUENCE</scope>
</reference>
<dbReference type="Gene3D" id="3.30.710.10">
    <property type="entry name" value="Potassium Channel Kv1.1, Chain A"/>
    <property type="match status" value="1"/>
</dbReference>
<dbReference type="AlphaFoldDB" id="A0A8T0EE62"/>
<name>A0A8T0EE62_ARGBR</name>
<organism evidence="2 3">
    <name type="scientific">Argiope bruennichi</name>
    <name type="common">Wasp spider</name>
    <name type="synonym">Aranea bruennichi</name>
    <dbReference type="NCBI Taxonomy" id="94029"/>
    <lineage>
        <taxon>Eukaryota</taxon>
        <taxon>Metazoa</taxon>
        <taxon>Ecdysozoa</taxon>
        <taxon>Arthropoda</taxon>
        <taxon>Chelicerata</taxon>
        <taxon>Arachnida</taxon>
        <taxon>Araneae</taxon>
        <taxon>Araneomorphae</taxon>
        <taxon>Entelegynae</taxon>
        <taxon>Araneoidea</taxon>
        <taxon>Araneidae</taxon>
        <taxon>Argiope</taxon>
    </lineage>
</organism>
<sequence>MANSGLNSSTQFTFIWLIENYRQPPFLKLQSPTFTVDSIEKTKWCLVLHVNQHCVLCYIKRQMDRSALKSMGLDFELAILTADGTLVNGQRNIIFHINPHSKIIKLIENSVLCERKAEFLPNNTLTIRCQIRRRDIGIVRDLCFARTQLRDEGLSFIWAVENFSLLLLGHKINYTLQHCGFTLNLILYLEQDDDMLHIEIHALGGRYCSIKYKISAMDTKGKIIHSVENGCRLHLNEEIISFQLLIGKKELMANKDLYLLNDILILRCEFDIFGGTNSNRIEYSLQSFCPDDARKENNCNIDENSTSNADARCLLRNPNADDHAMSENNYTTNEDSISCNDYCSLKKTLKFVGEEMIFSDIILRTGLQLFPAHKNILIARCPIFKAMLSCDIADGDSSVIDLQNLNGNTLHHLLLYIYTDNLDNLRREYALDLLCVADEYGLTDLKKRCSSYLKADLCMPNISNVLQDETLILSTKDCTSQRKRNNTEIWNIFQKCRKRMNKGNN</sequence>
<keyword evidence="3" id="KW-1185">Reference proteome</keyword>
<evidence type="ECO:0000313" key="2">
    <source>
        <dbReference type="EMBL" id="KAF8771099.1"/>
    </source>
</evidence>
<dbReference type="SMART" id="SM00225">
    <property type="entry name" value="BTB"/>
    <property type="match status" value="1"/>
</dbReference>
<dbReference type="SUPFAM" id="SSF49599">
    <property type="entry name" value="TRAF domain-like"/>
    <property type="match status" value="2"/>
</dbReference>
<reference evidence="2" key="2">
    <citation type="submission" date="2020-06" db="EMBL/GenBank/DDBJ databases">
        <authorList>
            <person name="Sheffer M."/>
        </authorList>
    </citation>
    <scope>NUCLEOTIDE SEQUENCE</scope>
</reference>
<comment type="caution">
    <text evidence="2">The sequence shown here is derived from an EMBL/GenBank/DDBJ whole genome shotgun (WGS) entry which is preliminary data.</text>
</comment>
<dbReference type="InterPro" id="IPR008974">
    <property type="entry name" value="TRAF-like"/>
</dbReference>
<proteinExistence type="predicted"/>